<dbReference type="Pfam" id="PF02517">
    <property type="entry name" value="Rce1-like"/>
    <property type="match status" value="1"/>
</dbReference>
<proteinExistence type="predicted"/>
<dbReference type="GO" id="GO:0080120">
    <property type="term" value="P:CAAX-box protein maturation"/>
    <property type="evidence" value="ECO:0007669"/>
    <property type="project" value="UniProtKB-ARBA"/>
</dbReference>
<dbReference type="GO" id="GO:0006508">
    <property type="term" value="P:proteolysis"/>
    <property type="evidence" value="ECO:0007669"/>
    <property type="project" value="UniProtKB-KW"/>
</dbReference>
<dbReference type="OrthoDB" id="9777755at2"/>
<dbReference type="GO" id="GO:0004175">
    <property type="term" value="F:endopeptidase activity"/>
    <property type="evidence" value="ECO:0007669"/>
    <property type="project" value="UniProtKB-ARBA"/>
</dbReference>
<keyword evidence="1" id="KW-1133">Transmembrane helix</keyword>
<keyword evidence="3" id="KW-0645">Protease</keyword>
<evidence type="ECO:0000313" key="3">
    <source>
        <dbReference type="EMBL" id="RAJ08619.1"/>
    </source>
</evidence>
<evidence type="ECO:0000259" key="2">
    <source>
        <dbReference type="Pfam" id="PF02517"/>
    </source>
</evidence>
<keyword evidence="3" id="KW-0378">Hydrolase</keyword>
<sequence length="231" mass="25556">MKKKVNFLAILTFYVIAIACRYLATKTNLLEAVSNDFLKVVLRGIGPAVGALVVFKVFNIKPVLSLKGNYKKLLFPVLLYWVFPIALICGAAYFTNGTIPVVGVFAVLVYGLMEEIGWRGFLQQELKSLPPFLGILVIATLWFLWHLNFSLTTSNFVFFGILILGTWGIGKVADTTQSLLAVAAVHSLNNFFSELNNTKIIILVVLLAVWIVSLVIRKRMSKAKTGEVALS</sequence>
<keyword evidence="1" id="KW-0472">Membrane</keyword>
<keyword evidence="1" id="KW-0812">Transmembrane</keyword>
<protein>
    <submittedName>
        <fullName evidence="3">CAAX prenyl protease-like protein</fullName>
    </submittedName>
</protein>
<dbReference type="PROSITE" id="PS51257">
    <property type="entry name" value="PROKAR_LIPOPROTEIN"/>
    <property type="match status" value="1"/>
</dbReference>
<feature type="transmembrane region" description="Helical" evidence="1">
    <location>
        <begin position="73"/>
        <end position="93"/>
    </location>
</feature>
<feature type="transmembrane region" description="Helical" evidence="1">
    <location>
        <begin position="44"/>
        <end position="61"/>
    </location>
</feature>
<feature type="transmembrane region" description="Helical" evidence="1">
    <location>
        <begin position="151"/>
        <end position="169"/>
    </location>
</feature>
<dbReference type="AlphaFoldDB" id="A0A327QVI0"/>
<comment type="caution">
    <text evidence="3">The sequence shown here is derived from an EMBL/GenBank/DDBJ whole genome shotgun (WGS) entry which is preliminary data.</text>
</comment>
<feature type="domain" description="CAAX prenyl protease 2/Lysostaphin resistance protein A-like" evidence="2">
    <location>
        <begin position="100"/>
        <end position="192"/>
    </location>
</feature>
<evidence type="ECO:0000313" key="4">
    <source>
        <dbReference type="Proteomes" id="UP000249547"/>
    </source>
</evidence>
<keyword evidence="4" id="KW-1185">Reference proteome</keyword>
<feature type="transmembrane region" description="Helical" evidence="1">
    <location>
        <begin position="7"/>
        <end position="24"/>
    </location>
</feature>
<evidence type="ECO:0000256" key="1">
    <source>
        <dbReference type="SAM" id="Phobius"/>
    </source>
</evidence>
<dbReference type="EMBL" id="QLLL01000002">
    <property type="protein sequence ID" value="RAJ08619.1"/>
    <property type="molecule type" value="Genomic_DNA"/>
</dbReference>
<reference evidence="3 4" key="1">
    <citation type="submission" date="2018-06" db="EMBL/GenBank/DDBJ databases">
        <title>Genomic Encyclopedia of Archaeal and Bacterial Type Strains, Phase II (KMG-II): from individual species to whole genera.</title>
        <authorList>
            <person name="Goeker M."/>
        </authorList>
    </citation>
    <scope>NUCLEOTIDE SEQUENCE [LARGE SCALE GENOMIC DNA]</scope>
    <source>
        <strain evidence="3 4">DSM 23857</strain>
    </source>
</reference>
<feature type="transmembrane region" description="Helical" evidence="1">
    <location>
        <begin position="198"/>
        <end position="216"/>
    </location>
</feature>
<name>A0A327QVI0_9BACT</name>
<dbReference type="RefSeq" id="WP_111596752.1">
    <property type="nucleotide sequence ID" value="NZ_QLLL01000002.1"/>
</dbReference>
<feature type="transmembrane region" description="Helical" evidence="1">
    <location>
        <begin position="129"/>
        <end position="145"/>
    </location>
</feature>
<dbReference type="InterPro" id="IPR003675">
    <property type="entry name" value="Rce1/LyrA-like_dom"/>
</dbReference>
<organism evidence="3 4">
    <name type="scientific">Chitinophaga skermanii</name>
    <dbReference type="NCBI Taxonomy" id="331697"/>
    <lineage>
        <taxon>Bacteria</taxon>
        <taxon>Pseudomonadati</taxon>
        <taxon>Bacteroidota</taxon>
        <taxon>Chitinophagia</taxon>
        <taxon>Chitinophagales</taxon>
        <taxon>Chitinophagaceae</taxon>
        <taxon>Chitinophaga</taxon>
    </lineage>
</organism>
<gene>
    <name evidence="3" type="ORF">LX64_01273</name>
</gene>
<accession>A0A327QVI0</accession>
<dbReference type="Proteomes" id="UP000249547">
    <property type="component" value="Unassembled WGS sequence"/>
</dbReference>